<evidence type="ECO:0000256" key="7">
    <source>
        <dbReference type="ARBA" id="ARBA00067099"/>
    </source>
</evidence>
<dbReference type="PROSITE" id="PS51419">
    <property type="entry name" value="RAB"/>
    <property type="match status" value="1"/>
</dbReference>
<keyword evidence="5" id="KW-0636">Prenylation</keyword>
<sequence length="221" mass="25482">MSQRSYDHFFKVLLIGESSVGKSSIILRYTDNSFDENFVSTIGIDFKIKTLEIQGKTIKLQIWDTAGQERFHSVTYSFYRGAHAILLVYDITQARSFSSLATWLRNIEQYLYLFQHAENDTLKYIVGNKCDCTELRVVQKKEGEQIAEKFMAEFFETSAKMNTNIDSLFKNICYKILAKKQSEKSNKSEDLTGQNDQNSYSVDSLLMYTNSSINRMSSNCC</sequence>
<dbReference type="OrthoDB" id="9989112at2759"/>
<dbReference type="FunFam" id="3.40.50.300:FF:001018">
    <property type="entry name" value="Rab family GTPase"/>
    <property type="match status" value="1"/>
</dbReference>
<dbReference type="InterPro" id="IPR005225">
    <property type="entry name" value="Small_GTP-bd"/>
</dbReference>
<proteinExistence type="inferred from homology"/>
<dbReference type="PANTHER" id="PTHR47980">
    <property type="entry name" value="LD44762P"/>
    <property type="match status" value="1"/>
</dbReference>
<keyword evidence="10" id="KW-1185">Reference proteome</keyword>
<evidence type="ECO:0000256" key="4">
    <source>
        <dbReference type="ARBA" id="ARBA00023288"/>
    </source>
</evidence>
<accession>A0A3M7T623</accession>
<evidence type="ECO:0000313" key="10">
    <source>
        <dbReference type="Proteomes" id="UP000276133"/>
    </source>
</evidence>
<dbReference type="PROSITE" id="PS51420">
    <property type="entry name" value="RHO"/>
    <property type="match status" value="1"/>
</dbReference>
<dbReference type="SMART" id="SM00174">
    <property type="entry name" value="RHO"/>
    <property type="match status" value="1"/>
</dbReference>
<dbReference type="GO" id="GO:0005525">
    <property type="term" value="F:GTP binding"/>
    <property type="evidence" value="ECO:0007669"/>
    <property type="project" value="UniProtKB-KW"/>
</dbReference>
<comment type="function">
    <text evidence="6">Protein transport. Probably involved in vesicular traffic from ER to Golgi.</text>
</comment>
<dbReference type="SMART" id="SM00175">
    <property type="entry name" value="RAB"/>
    <property type="match status" value="1"/>
</dbReference>
<dbReference type="Proteomes" id="UP000276133">
    <property type="component" value="Unassembled WGS sequence"/>
</dbReference>
<dbReference type="EMBL" id="REGN01000232">
    <property type="protein sequence ID" value="RNA43367.1"/>
    <property type="molecule type" value="Genomic_DNA"/>
</dbReference>
<dbReference type="InterPro" id="IPR001806">
    <property type="entry name" value="Small_GTPase"/>
</dbReference>
<comment type="similarity">
    <text evidence="1">Belongs to the small GTPase superfamily. Rab family.</text>
</comment>
<dbReference type="SMART" id="SM00176">
    <property type="entry name" value="RAN"/>
    <property type="match status" value="1"/>
</dbReference>
<dbReference type="STRING" id="10195.A0A3M7T623"/>
<dbReference type="Pfam" id="PF00071">
    <property type="entry name" value="Ras"/>
    <property type="match status" value="1"/>
</dbReference>
<reference evidence="9 10" key="1">
    <citation type="journal article" date="2018" name="Sci. Rep.">
        <title>Genomic signatures of local adaptation to the degree of environmental predictability in rotifers.</title>
        <authorList>
            <person name="Franch-Gras L."/>
            <person name="Hahn C."/>
            <person name="Garcia-Roger E.M."/>
            <person name="Carmona M.J."/>
            <person name="Serra M."/>
            <person name="Gomez A."/>
        </authorList>
    </citation>
    <scope>NUCLEOTIDE SEQUENCE [LARGE SCALE GENOMIC DNA]</scope>
    <source>
        <strain evidence="9">HYR1</strain>
    </source>
</reference>
<protein>
    <recommendedName>
        <fullName evidence="7">Ras-related protein Rab-1</fullName>
    </recommendedName>
    <alternativeName>
        <fullName evidence="8">Small GTP-binding protein rab1</fullName>
    </alternativeName>
</protein>
<name>A0A3M7T623_BRAPC</name>
<dbReference type="PRINTS" id="PR00449">
    <property type="entry name" value="RASTRNSFRMNG"/>
</dbReference>
<dbReference type="AlphaFoldDB" id="A0A3M7T623"/>
<comment type="caution">
    <text evidence="9">The sequence shown here is derived from an EMBL/GenBank/DDBJ whole genome shotgun (WGS) entry which is preliminary data.</text>
</comment>
<evidence type="ECO:0000256" key="1">
    <source>
        <dbReference type="ARBA" id="ARBA00006270"/>
    </source>
</evidence>
<dbReference type="Gene3D" id="3.40.50.300">
    <property type="entry name" value="P-loop containing nucleotide triphosphate hydrolases"/>
    <property type="match status" value="1"/>
</dbReference>
<keyword evidence="3" id="KW-0342">GTP-binding</keyword>
<evidence type="ECO:0000313" key="9">
    <source>
        <dbReference type="EMBL" id="RNA43367.1"/>
    </source>
</evidence>
<dbReference type="InterPro" id="IPR027417">
    <property type="entry name" value="P-loop_NTPase"/>
</dbReference>
<evidence type="ECO:0000256" key="5">
    <source>
        <dbReference type="ARBA" id="ARBA00023289"/>
    </source>
</evidence>
<dbReference type="InterPro" id="IPR050305">
    <property type="entry name" value="Small_GTPase_Rab"/>
</dbReference>
<dbReference type="SMART" id="SM00173">
    <property type="entry name" value="RAS"/>
    <property type="match status" value="1"/>
</dbReference>
<keyword evidence="4" id="KW-0449">Lipoprotein</keyword>
<evidence type="ECO:0000256" key="2">
    <source>
        <dbReference type="ARBA" id="ARBA00022741"/>
    </source>
</evidence>
<dbReference type="SUPFAM" id="SSF52540">
    <property type="entry name" value="P-loop containing nucleoside triphosphate hydrolases"/>
    <property type="match status" value="1"/>
</dbReference>
<dbReference type="PROSITE" id="PS51421">
    <property type="entry name" value="RAS"/>
    <property type="match status" value="1"/>
</dbReference>
<evidence type="ECO:0000256" key="6">
    <source>
        <dbReference type="ARBA" id="ARBA00053444"/>
    </source>
</evidence>
<dbReference type="GO" id="GO:0003924">
    <property type="term" value="F:GTPase activity"/>
    <property type="evidence" value="ECO:0007669"/>
    <property type="project" value="InterPro"/>
</dbReference>
<dbReference type="NCBIfam" id="TIGR00231">
    <property type="entry name" value="small_GTP"/>
    <property type="match status" value="1"/>
</dbReference>
<organism evidence="9 10">
    <name type="scientific">Brachionus plicatilis</name>
    <name type="common">Marine rotifer</name>
    <name type="synonym">Brachionus muelleri</name>
    <dbReference type="NCBI Taxonomy" id="10195"/>
    <lineage>
        <taxon>Eukaryota</taxon>
        <taxon>Metazoa</taxon>
        <taxon>Spiralia</taxon>
        <taxon>Gnathifera</taxon>
        <taxon>Rotifera</taxon>
        <taxon>Eurotatoria</taxon>
        <taxon>Monogononta</taxon>
        <taxon>Pseudotrocha</taxon>
        <taxon>Ploima</taxon>
        <taxon>Brachionidae</taxon>
        <taxon>Brachionus</taxon>
    </lineage>
</organism>
<evidence type="ECO:0000256" key="3">
    <source>
        <dbReference type="ARBA" id="ARBA00023134"/>
    </source>
</evidence>
<evidence type="ECO:0000256" key="8">
    <source>
        <dbReference type="ARBA" id="ARBA00081865"/>
    </source>
</evidence>
<keyword evidence="2" id="KW-0547">Nucleotide-binding</keyword>
<gene>
    <name evidence="9" type="ORF">BpHYR1_039190</name>
</gene>